<reference evidence="1" key="1">
    <citation type="journal article" date="2023" name="Mol. Phylogenet. Evol.">
        <title>Genome-scale phylogeny and comparative genomics of the fungal order Sordariales.</title>
        <authorList>
            <person name="Hensen N."/>
            <person name="Bonometti L."/>
            <person name="Westerberg I."/>
            <person name="Brannstrom I.O."/>
            <person name="Guillou S."/>
            <person name="Cros-Aarteil S."/>
            <person name="Calhoun S."/>
            <person name="Haridas S."/>
            <person name="Kuo A."/>
            <person name="Mondo S."/>
            <person name="Pangilinan J."/>
            <person name="Riley R."/>
            <person name="LaButti K."/>
            <person name="Andreopoulos B."/>
            <person name="Lipzen A."/>
            <person name="Chen C."/>
            <person name="Yan M."/>
            <person name="Daum C."/>
            <person name="Ng V."/>
            <person name="Clum A."/>
            <person name="Steindorff A."/>
            <person name="Ohm R.A."/>
            <person name="Martin F."/>
            <person name="Silar P."/>
            <person name="Natvig D.O."/>
            <person name="Lalanne C."/>
            <person name="Gautier V."/>
            <person name="Ament-Velasquez S.L."/>
            <person name="Kruys A."/>
            <person name="Hutchinson M.I."/>
            <person name="Powell A.J."/>
            <person name="Barry K."/>
            <person name="Miller A.N."/>
            <person name="Grigoriev I.V."/>
            <person name="Debuchy R."/>
            <person name="Gladieux P."/>
            <person name="Hiltunen Thoren M."/>
            <person name="Johannesson H."/>
        </authorList>
    </citation>
    <scope>NUCLEOTIDE SEQUENCE</scope>
    <source>
        <strain evidence="1">CBS 626.80</strain>
    </source>
</reference>
<protein>
    <submittedName>
        <fullName evidence="1">Uncharacterized protein</fullName>
    </submittedName>
</protein>
<dbReference type="EMBL" id="MU859497">
    <property type="protein sequence ID" value="KAK3946832.1"/>
    <property type="molecule type" value="Genomic_DNA"/>
</dbReference>
<keyword evidence="2" id="KW-1185">Reference proteome</keyword>
<comment type="caution">
    <text evidence="1">The sequence shown here is derived from an EMBL/GenBank/DDBJ whole genome shotgun (WGS) entry which is preliminary data.</text>
</comment>
<proteinExistence type="predicted"/>
<reference evidence="1" key="2">
    <citation type="submission" date="2023-06" db="EMBL/GenBank/DDBJ databases">
        <authorList>
            <consortium name="Lawrence Berkeley National Laboratory"/>
            <person name="Mondo S.J."/>
            <person name="Hensen N."/>
            <person name="Bonometti L."/>
            <person name="Westerberg I."/>
            <person name="Brannstrom I.O."/>
            <person name="Guillou S."/>
            <person name="Cros-Aarteil S."/>
            <person name="Calhoun S."/>
            <person name="Haridas S."/>
            <person name="Kuo A."/>
            <person name="Pangilinan J."/>
            <person name="Riley R."/>
            <person name="Labutti K."/>
            <person name="Andreopoulos B."/>
            <person name="Lipzen A."/>
            <person name="Chen C."/>
            <person name="Yanf M."/>
            <person name="Daum C."/>
            <person name="Ng V."/>
            <person name="Clum A."/>
            <person name="Steindorff A."/>
            <person name="Ohm R."/>
            <person name="Martin F."/>
            <person name="Silar P."/>
            <person name="Natvig D."/>
            <person name="Lalanne C."/>
            <person name="Gautier V."/>
            <person name="Ament-Velasquez S.L."/>
            <person name="Kruys A."/>
            <person name="Hutchinson M.I."/>
            <person name="Powell A.J."/>
            <person name="Barry K."/>
            <person name="Miller A.N."/>
            <person name="Grigoriev I.V."/>
            <person name="Debuchy R."/>
            <person name="Gladieux P."/>
            <person name="Thoren M.H."/>
            <person name="Johannesson H."/>
        </authorList>
    </citation>
    <scope>NUCLEOTIDE SEQUENCE</scope>
    <source>
        <strain evidence="1">CBS 626.80</strain>
    </source>
</reference>
<gene>
    <name evidence="1" type="ORF">QBC32DRAFT_366174</name>
</gene>
<name>A0AAN6SAA6_9PEZI</name>
<evidence type="ECO:0000313" key="1">
    <source>
        <dbReference type="EMBL" id="KAK3946832.1"/>
    </source>
</evidence>
<organism evidence="1 2">
    <name type="scientific">Pseudoneurospora amorphoporcata</name>
    <dbReference type="NCBI Taxonomy" id="241081"/>
    <lineage>
        <taxon>Eukaryota</taxon>
        <taxon>Fungi</taxon>
        <taxon>Dikarya</taxon>
        <taxon>Ascomycota</taxon>
        <taxon>Pezizomycotina</taxon>
        <taxon>Sordariomycetes</taxon>
        <taxon>Sordariomycetidae</taxon>
        <taxon>Sordariales</taxon>
        <taxon>Sordariaceae</taxon>
        <taxon>Pseudoneurospora</taxon>
    </lineage>
</organism>
<dbReference type="Proteomes" id="UP001303222">
    <property type="component" value="Unassembled WGS sequence"/>
</dbReference>
<accession>A0AAN6SAA6</accession>
<dbReference type="AlphaFoldDB" id="A0AAN6SAA6"/>
<evidence type="ECO:0000313" key="2">
    <source>
        <dbReference type="Proteomes" id="UP001303222"/>
    </source>
</evidence>
<sequence length="216" mass="24153">MYRFNRFSLNGNHLQALQLPHQHPIPYMVDIITHSLPRDLKTSAPKAPSHQQISIPSAMRIFLFFTLPLLSSCNSISKVSTPYGTWSLSVIGGFAVSGFKWQDMRAEFTYSEHIGPRRHADHYIRIQLVLRSKDSWVHTTRHLELVTTLPSGQKAAYVDTDEKVSDITLHKTVKDPGHETKSVAVAGTSQIEYRCGLNAPRACAASIIVETFPLSG</sequence>